<dbReference type="Gene3D" id="1.20.58.2180">
    <property type="match status" value="1"/>
</dbReference>
<evidence type="ECO:0000313" key="4">
    <source>
        <dbReference type="Proteomes" id="UP000006732"/>
    </source>
</evidence>
<dbReference type="PANTHER" id="PTHR30535">
    <property type="entry name" value="VITAMIN B12-BINDING PROTEIN"/>
    <property type="match status" value="1"/>
</dbReference>
<dbReference type="Gene3D" id="3.40.50.1980">
    <property type="entry name" value="Nitrogenase molybdenum iron protein domain"/>
    <property type="match status" value="2"/>
</dbReference>
<dbReference type="EMBL" id="CP000482">
    <property type="protein sequence ID" value="ABK99093.1"/>
    <property type="molecule type" value="Genomic_DNA"/>
</dbReference>
<feature type="chain" id="PRO_5002632294" evidence="1">
    <location>
        <begin position="22"/>
        <end position="345"/>
    </location>
</feature>
<dbReference type="InterPro" id="IPR050902">
    <property type="entry name" value="ABC_Transporter_SBP"/>
</dbReference>
<sequence length="345" mass="39288">MLRSVAVAVVLLITLASTVSARTITDMSGRRVSIPDRINRAVALSPPATYLLFCIAPELVCGINFPLPGNEKFYTVERFKKLPVIGGMVGEGRTLNLEVLLKVKPDVAFLWDRRVGGTAAFNEQYIRSLSKLGIPTVAVRLDTLEDYPAALLFMGDVLGRRERAARLNRYAVTATAKVKRSLAGLPESKRVRVYYAEGVDGLATEGESSMHTELIPLSGGRNVCRMKPTSLNGQERISMEQLLLYDPDVILVKEQICFQRIWKDPRWKRLRAVRNKRVYLVPHVPFNWFDRPPSYMRLLGIQWLTNLLHPDRYPMDMVRETKAFYRLFVGLELSDREAREVLWPR</sequence>
<dbReference type="PANTHER" id="PTHR30535:SF34">
    <property type="entry name" value="MOLYBDATE-BINDING PROTEIN MOLA"/>
    <property type="match status" value="1"/>
</dbReference>
<dbReference type="GO" id="GO:0071281">
    <property type="term" value="P:cellular response to iron ion"/>
    <property type="evidence" value="ECO:0007669"/>
    <property type="project" value="TreeGrafter"/>
</dbReference>
<dbReference type="PROSITE" id="PS50983">
    <property type="entry name" value="FE_B12_PBP"/>
    <property type="match status" value="1"/>
</dbReference>
<dbReference type="eggNOG" id="COG0614">
    <property type="taxonomic scope" value="Bacteria"/>
</dbReference>
<dbReference type="AlphaFoldDB" id="A1AP23"/>
<dbReference type="Pfam" id="PF01497">
    <property type="entry name" value="Peripla_BP_2"/>
    <property type="match status" value="1"/>
</dbReference>
<feature type="signal peptide" evidence="1">
    <location>
        <begin position="1"/>
        <end position="21"/>
    </location>
</feature>
<dbReference type="SUPFAM" id="SSF53807">
    <property type="entry name" value="Helical backbone' metal receptor"/>
    <property type="match status" value="1"/>
</dbReference>
<evidence type="ECO:0000256" key="1">
    <source>
        <dbReference type="SAM" id="SignalP"/>
    </source>
</evidence>
<dbReference type="OrthoDB" id="9775594at2"/>
<dbReference type="InterPro" id="IPR002491">
    <property type="entry name" value="ABC_transptr_periplasmic_BD"/>
</dbReference>
<dbReference type="STRING" id="338966.Ppro_1477"/>
<proteinExistence type="predicted"/>
<protein>
    <submittedName>
        <fullName evidence="3">Periplasmic binding protein</fullName>
    </submittedName>
</protein>
<keyword evidence="4" id="KW-1185">Reference proteome</keyword>
<name>A1AP23_PELPD</name>
<reference evidence="3 4" key="1">
    <citation type="submission" date="2006-10" db="EMBL/GenBank/DDBJ databases">
        <title>Complete sequence of chromosome of Pelobacter propionicus DSM 2379.</title>
        <authorList>
            <consortium name="US DOE Joint Genome Institute"/>
            <person name="Copeland A."/>
            <person name="Lucas S."/>
            <person name="Lapidus A."/>
            <person name="Barry K."/>
            <person name="Detter J.C."/>
            <person name="Glavina del Rio T."/>
            <person name="Hammon N."/>
            <person name="Israni S."/>
            <person name="Dalin E."/>
            <person name="Tice H."/>
            <person name="Pitluck S."/>
            <person name="Saunders E."/>
            <person name="Brettin T."/>
            <person name="Bruce D."/>
            <person name="Han C."/>
            <person name="Tapia R."/>
            <person name="Schmutz J."/>
            <person name="Larimer F."/>
            <person name="Land M."/>
            <person name="Hauser L."/>
            <person name="Kyrpides N."/>
            <person name="Kim E."/>
            <person name="Lovley D."/>
            <person name="Richardson P."/>
        </authorList>
    </citation>
    <scope>NUCLEOTIDE SEQUENCE [LARGE SCALE GENOMIC DNA]</scope>
    <source>
        <strain evidence="4">DSM 2379 / NBRC 103807 / OttBd1</strain>
    </source>
</reference>
<keyword evidence="1" id="KW-0732">Signal</keyword>
<evidence type="ECO:0000259" key="2">
    <source>
        <dbReference type="PROSITE" id="PS50983"/>
    </source>
</evidence>
<dbReference type="HOGENOM" id="CLU_038034_13_1_7"/>
<gene>
    <name evidence="3" type="ordered locus">Ppro_1477</name>
</gene>
<organism evidence="3 4">
    <name type="scientific">Pelobacter propionicus (strain DSM 2379 / NBRC 103807 / OttBd1)</name>
    <dbReference type="NCBI Taxonomy" id="338966"/>
    <lineage>
        <taxon>Bacteria</taxon>
        <taxon>Pseudomonadati</taxon>
        <taxon>Thermodesulfobacteriota</taxon>
        <taxon>Desulfuromonadia</taxon>
        <taxon>Desulfuromonadales</taxon>
        <taxon>Desulfuromonadaceae</taxon>
        <taxon>Pelobacter</taxon>
    </lineage>
</organism>
<evidence type="ECO:0000313" key="3">
    <source>
        <dbReference type="EMBL" id="ABK99093.1"/>
    </source>
</evidence>
<dbReference type="RefSeq" id="WP_011735386.1">
    <property type="nucleotide sequence ID" value="NC_008609.1"/>
</dbReference>
<dbReference type="Proteomes" id="UP000006732">
    <property type="component" value="Chromosome"/>
</dbReference>
<accession>A1AP23</accession>
<dbReference type="KEGG" id="ppd:Ppro_1477"/>
<feature type="domain" description="Fe/B12 periplasmic-binding" evidence="2">
    <location>
        <begin position="40"/>
        <end position="312"/>
    </location>
</feature>